<feature type="compositionally biased region" description="Polar residues" evidence="1">
    <location>
        <begin position="215"/>
        <end position="226"/>
    </location>
</feature>
<feature type="compositionally biased region" description="Basic and acidic residues" evidence="1">
    <location>
        <begin position="163"/>
        <end position="176"/>
    </location>
</feature>
<feature type="region of interest" description="Disordered" evidence="1">
    <location>
        <begin position="151"/>
        <end position="198"/>
    </location>
</feature>
<evidence type="ECO:0000313" key="2">
    <source>
        <dbReference type="EMBL" id="EPY03197.1"/>
    </source>
</evidence>
<sequence length="382" mass="39646">MFESIEIMRRNLRRRMLAVGTSVATAALISGCSWVPDALNPVEWYRGIAGSSNDEVSASDIAAPRRSGGKSDETNAQGVGRGLAADRDNAKYASASRREPAPTKQLARRTVVAPVQTADATPPVPAVPAPAPVVASPLPVPPGATSASVAASTAAPAAVREMPSLDRQMRTARDEGPSAAPTQIASAPPPRPNIPETVPTRRSTLVDHYQQRLNESSAATAKSGTFDSVPPPRPDSSYAQPASAYAVPANAPITYRSQQPLPAASFASPDDVAPVLIPPRGVRGAKGAVLPPAPAASFVVASFRPDYDGGLSADNLSQLRDVAALNRRSGGVIRLDGQIEPGTARRIVAALAQMGVPSRKIRVAPDSSGVDEGGEVRISIDY</sequence>
<dbReference type="Proteomes" id="UP000015350">
    <property type="component" value="Unassembled WGS sequence"/>
</dbReference>
<feature type="region of interest" description="Disordered" evidence="1">
    <location>
        <begin position="55"/>
        <end position="109"/>
    </location>
</feature>
<dbReference type="RefSeq" id="WP_021130803.1">
    <property type="nucleotide sequence ID" value="NZ_AQPH01000004.1"/>
</dbReference>
<proteinExistence type="predicted"/>
<reference evidence="2 3" key="1">
    <citation type="submission" date="2013-04" db="EMBL/GenBank/DDBJ databases">
        <authorList>
            <person name="Kuznetsov B."/>
            <person name="Ivanovsky R."/>
        </authorList>
    </citation>
    <scope>NUCLEOTIDE SEQUENCE [LARGE SCALE GENOMIC DNA]</scope>
    <source>
        <strain evidence="2 3">MGU-K5</strain>
    </source>
</reference>
<evidence type="ECO:0000256" key="1">
    <source>
        <dbReference type="SAM" id="MobiDB-lite"/>
    </source>
</evidence>
<name>S9SBC8_MAGFU</name>
<accession>S9SBC8</accession>
<protein>
    <submittedName>
        <fullName evidence="2">Uncharacterized protein</fullName>
    </submittedName>
</protein>
<organism evidence="2 3">
    <name type="scientific">Magnetospirillum fulvum MGU-K5</name>
    <dbReference type="NCBI Taxonomy" id="1316936"/>
    <lineage>
        <taxon>Bacteria</taxon>
        <taxon>Pseudomonadati</taxon>
        <taxon>Pseudomonadota</taxon>
        <taxon>Alphaproteobacteria</taxon>
        <taxon>Rhodospirillales</taxon>
        <taxon>Rhodospirillaceae</taxon>
        <taxon>Magnetospirillum</taxon>
    </lineage>
</organism>
<dbReference type="EMBL" id="AQPH01000004">
    <property type="protein sequence ID" value="EPY03197.1"/>
    <property type="molecule type" value="Genomic_DNA"/>
</dbReference>
<feature type="compositionally biased region" description="Basic and acidic residues" evidence="1">
    <location>
        <begin position="84"/>
        <end position="101"/>
    </location>
</feature>
<dbReference type="OrthoDB" id="8438623at2"/>
<comment type="caution">
    <text evidence="2">The sequence shown here is derived from an EMBL/GenBank/DDBJ whole genome shotgun (WGS) entry which is preliminary data.</text>
</comment>
<dbReference type="STRING" id="1316936.K678_02093"/>
<dbReference type="AlphaFoldDB" id="S9SBC8"/>
<evidence type="ECO:0000313" key="3">
    <source>
        <dbReference type="Proteomes" id="UP000015350"/>
    </source>
</evidence>
<dbReference type="eggNOG" id="COG2885">
    <property type="taxonomic scope" value="Bacteria"/>
</dbReference>
<feature type="region of interest" description="Disordered" evidence="1">
    <location>
        <begin position="215"/>
        <end position="240"/>
    </location>
</feature>
<gene>
    <name evidence="2" type="ORF">K678_02093</name>
</gene>